<accession>A0ABQ3GK66</accession>
<evidence type="ECO:0000313" key="9">
    <source>
        <dbReference type="Proteomes" id="UP000642819"/>
    </source>
</evidence>
<comment type="similarity">
    <text evidence="3 6">Belongs to the peptidase S26 family.</text>
</comment>
<evidence type="ECO:0000256" key="4">
    <source>
        <dbReference type="ARBA" id="ARBA00013208"/>
    </source>
</evidence>
<dbReference type="InterPro" id="IPR036286">
    <property type="entry name" value="LexA/Signal_pep-like_sf"/>
</dbReference>
<dbReference type="PANTHER" id="PTHR43390:SF1">
    <property type="entry name" value="CHLOROPLAST PROCESSING PEPTIDASE"/>
    <property type="match status" value="1"/>
</dbReference>
<dbReference type="PROSITE" id="PS00761">
    <property type="entry name" value="SPASE_I_3"/>
    <property type="match status" value="1"/>
</dbReference>
<dbReference type="Gene3D" id="2.10.109.10">
    <property type="entry name" value="Umud Fragment, subunit A"/>
    <property type="match status" value="2"/>
</dbReference>
<comment type="subcellular location">
    <subcellularLocation>
        <location evidence="2">Cell membrane</location>
        <topology evidence="2">Single-pass type II membrane protein</topology>
    </subcellularLocation>
    <subcellularLocation>
        <location evidence="6">Membrane</location>
        <topology evidence="6">Single-pass type II membrane protein</topology>
    </subcellularLocation>
</comment>
<feature type="transmembrane region" description="Helical" evidence="6">
    <location>
        <begin position="28"/>
        <end position="51"/>
    </location>
</feature>
<dbReference type="Proteomes" id="UP000642819">
    <property type="component" value="Unassembled WGS sequence"/>
</dbReference>
<dbReference type="EMBL" id="BMXK01000009">
    <property type="protein sequence ID" value="GHD09844.1"/>
    <property type="molecule type" value="Genomic_DNA"/>
</dbReference>
<keyword evidence="6" id="KW-0812">Transmembrane</keyword>
<sequence length="248" mass="26565">MEQRPDEALEPAAADARTSRGEGRQWPFWASFGLNLVVALLVVSLLQGFVIKVFNVPSGSMEQTLNVGDRILVNRLAYAGGEPETGDVVVFEAEGDWEEAGAAPGGPLRRAAEFFGDLTGIGPSSHHYLVKRVIGTGGDTVECCGESGSVLVNGDPLEEPYIHNDYPFVRGARDCTSTGRSLRCFGPIDVPEDSLLVMGDHRSNSADSVIRCRGREPDGGACLRPVDDDAVLGRVVLTIWPLGREGLD</sequence>
<comment type="catalytic activity">
    <reaction evidence="1 6">
        <text>Cleavage of hydrophobic, N-terminal signal or leader sequences from secreted and periplasmic proteins.</text>
        <dbReference type="EC" id="3.4.21.89"/>
    </reaction>
</comment>
<name>A0ABQ3GK66_9MICC</name>
<evidence type="ECO:0000256" key="6">
    <source>
        <dbReference type="RuleBase" id="RU362042"/>
    </source>
</evidence>
<evidence type="ECO:0000313" key="8">
    <source>
        <dbReference type="EMBL" id="GHD09844.1"/>
    </source>
</evidence>
<dbReference type="InterPro" id="IPR000223">
    <property type="entry name" value="Pept_S26A_signal_pept_1"/>
</dbReference>
<dbReference type="PRINTS" id="PR00727">
    <property type="entry name" value="LEADERPTASE"/>
</dbReference>
<protein>
    <recommendedName>
        <fullName evidence="4 6">Signal peptidase I</fullName>
        <ecNumber evidence="4 6">3.4.21.89</ecNumber>
    </recommendedName>
</protein>
<comment type="caution">
    <text evidence="8">The sequence shown here is derived from an EMBL/GenBank/DDBJ whole genome shotgun (WGS) entry which is preliminary data.</text>
</comment>
<dbReference type="InterPro" id="IPR019758">
    <property type="entry name" value="Pept_S26A_signal_pept_1_CS"/>
</dbReference>
<dbReference type="InterPro" id="IPR019533">
    <property type="entry name" value="Peptidase_S26"/>
</dbReference>
<organism evidence="8 9">
    <name type="scientific">Zhihengliuella salsuginis</name>
    <dbReference type="NCBI Taxonomy" id="578222"/>
    <lineage>
        <taxon>Bacteria</taxon>
        <taxon>Bacillati</taxon>
        <taxon>Actinomycetota</taxon>
        <taxon>Actinomycetes</taxon>
        <taxon>Micrococcales</taxon>
        <taxon>Micrococcaceae</taxon>
        <taxon>Zhihengliuella</taxon>
    </lineage>
</organism>
<feature type="domain" description="Peptidase S26" evidence="7">
    <location>
        <begin position="31"/>
        <end position="240"/>
    </location>
</feature>
<reference evidence="9" key="1">
    <citation type="journal article" date="2019" name="Int. J. Syst. Evol. Microbiol.">
        <title>The Global Catalogue of Microorganisms (GCM) 10K type strain sequencing project: providing services to taxonomists for standard genome sequencing and annotation.</title>
        <authorList>
            <consortium name="The Broad Institute Genomics Platform"/>
            <consortium name="The Broad Institute Genome Sequencing Center for Infectious Disease"/>
            <person name="Wu L."/>
            <person name="Ma J."/>
        </authorList>
    </citation>
    <scope>NUCLEOTIDE SEQUENCE [LARGE SCALE GENOMIC DNA]</scope>
    <source>
        <strain evidence="9">KCTC 19466</strain>
    </source>
</reference>
<dbReference type="NCBIfam" id="TIGR02227">
    <property type="entry name" value="sigpep_I_bact"/>
    <property type="match status" value="1"/>
</dbReference>
<keyword evidence="6" id="KW-0472">Membrane</keyword>
<dbReference type="Pfam" id="PF10502">
    <property type="entry name" value="Peptidase_S26"/>
    <property type="match status" value="1"/>
</dbReference>
<keyword evidence="6" id="KW-0645">Protease</keyword>
<keyword evidence="6" id="KW-1133">Transmembrane helix</keyword>
<evidence type="ECO:0000256" key="5">
    <source>
        <dbReference type="ARBA" id="ARBA00022801"/>
    </source>
</evidence>
<evidence type="ECO:0000256" key="3">
    <source>
        <dbReference type="ARBA" id="ARBA00009370"/>
    </source>
</evidence>
<dbReference type="CDD" id="cd06530">
    <property type="entry name" value="S26_SPase_I"/>
    <property type="match status" value="1"/>
</dbReference>
<keyword evidence="5 6" id="KW-0378">Hydrolase</keyword>
<keyword evidence="9" id="KW-1185">Reference proteome</keyword>
<dbReference type="RefSeq" id="WP_189350643.1">
    <property type="nucleotide sequence ID" value="NZ_BMXK01000009.1"/>
</dbReference>
<proteinExistence type="inferred from homology"/>
<evidence type="ECO:0000256" key="2">
    <source>
        <dbReference type="ARBA" id="ARBA00004401"/>
    </source>
</evidence>
<dbReference type="PANTHER" id="PTHR43390">
    <property type="entry name" value="SIGNAL PEPTIDASE I"/>
    <property type="match status" value="1"/>
</dbReference>
<evidence type="ECO:0000256" key="1">
    <source>
        <dbReference type="ARBA" id="ARBA00000677"/>
    </source>
</evidence>
<gene>
    <name evidence="8" type="ORF">GCM10008096_22910</name>
</gene>
<dbReference type="EC" id="3.4.21.89" evidence="4 6"/>
<dbReference type="SUPFAM" id="SSF51306">
    <property type="entry name" value="LexA/Signal peptidase"/>
    <property type="match status" value="1"/>
</dbReference>
<evidence type="ECO:0000259" key="7">
    <source>
        <dbReference type="Pfam" id="PF10502"/>
    </source>
</evidence>